<name>A0A2R5F7N2_9PROT</name>
<keyword evidence="1" id="KW-1133">Transmembrane helix</keyword>
<dbReference type="AlphaFoldDB" id="A0A2R5F7N2"/>
<evidence type="ECO:0000313" key="4">
    <source>
        <dbReference type="Proteomes" id="UP000245081"/>
    </source>
</evidence>
<dbReference type="Proteomes" id="UP000245081">
    <property type="component" value="Unassembled WGS sequence"/>
</dbReference>
<feature type="chain" id="PRO_5015358163" evidence="2">
    <location>
        <begin position="18"/>
        <end position="311"/>
    </location>
</feature>
<gene>
    <name evidence="3" type="primary">mxaA</name>
    <name evidence="3" type="ORF">NMK_0175</name>
</gene>
<feature type="signal peptide" evidence="2">
    <location>
        <begin position="1"/>
        <end position="17"/>
    </location>
</feature>
<evidence type="ECO:0000313" key="3">
    <source>
        <dbReference type="EMBL" id="GBG12644.1"/>
    </source>
</evidence>
<sequence>MKKLLLLLLLAVTPALADMTPAEDLPQDSRVKISVANPDRNVGFTVGDILERTVTLEVKKPYQLVKTSLPIVGYERRWKNQPTGIVLSRIGVDETSGGDTNRYVITLAYQIFTNNVVAKPATLPGEVIKFSAEGKQFDYRVPSWNFRISPIATYGQVIVEKDMSPFRGPFLMDDSRHQLALKACLAVFALSLVGLLYVLGVNTWLPRMGGPFAKAYRELRKLPADDEGLKKAVVRVHEALNKTAGSTVFNATGLLESKPGFLPVTAGLDQFFKLSRHVFFEPTAPHGLDQAPMAWLRQFCLACRNCERGMK</sequence>
<protein>
    <submittedName>
        <fullName evidence="3">MxaA protein</fullName>
    </submittedName>
</protein>
<keyword evidence="1" id="KW-0812">Transmembrane</keyword>
<evidence type="ECO:0000256" key="1">
    <source>
        <dbReference type="SAM" id="Phobius"/>
    </source>
</evidence>
<keyword evidence="2" id="KW-0732">Signal</keyword>
<organism evidence="3 4">
    <name type="scientific">Novimethylophilus kurashikiensis</name>
    <dbReference type="NCBI Taxonomy" id="1825523"/>
    <lineage>
        <taxon>Bacteria</taxon>
        <taxon>Pseudomonadati</taxon>
        <taxon>Pseudomonadota</taxon>
        <taxon>Betaproteobacteria</taxon>
        <taxon>Nitrosomonadales</taxon>
        <taxon>Methylophilaceae</taxon>
        <taxon>Novimethylophilus</taxon>
    </lineage>
</organism>
<evidence type="ECO:0000256" key="2">
    <source>
        <dbReference type="SAM" id="SignalP"/>
    </source>
</evidence>
<dbReference type="RefSeq" id="WP_109013868.1">
    <property type="nucleotide sequence ID" value="NZ_BDOQ01000001.1"/>
</dbReference>
<proteinExistence type="predicted"/>
<dbReference type="EMBL" id="BDOQ01000001">
    <property type="protein sequence ID" value="GBG12644.1"/>
    <property type="molecule type" value="Genomic_DNA"/>
</dbReference>
<keyword evidence="1" id="KW-0472">Membrane</keyword>
<comment type="caution">
    <text evidence="3">The sequence shown here is derived from an EMBL/GenBank/DDBJ whole genome shotgun (WGS) entry which is preliminary data.</text>
</comment>
<accession>A0A2R5F7N2</accession>
<keyword evidence="4" id="KW-1185">Reference proteome</keyword>
<dbReference type="OrthoDB" id="8532455at2"/>
<reference evidence="3 4" key="1">
    <citation type="journal article" date="2018" name="Environ. Microbiol.">
        <title>Isolation and genomic characterization of Novimethylophilus kurashikiensis gen. nov. sp. nov., a new lanthanide-dependent methylotrophic species of Methylophilaceae.</title>
        <authorList>
            <person name="Lv H."/>
            <person name="Sahin N."/>
            <person name="Tani A."/>
        </authorList>
    </citation>
    <scope>NUCLEOTIDE SEQUENCE [LARGE SCALE GENOMIC DNA]</scope>
    <source>
        <strain evidence="3 4">La2-4</strain>
    </source>
</reference>
<feature type="transmembrane region" description="Helical" evidence="1">
    <location>
        <begin position="179"/>
        <end position="199"/>
    </location>
</feature>